<evidence type="ECO:0000313" key="1">
    <source>
        <dbReference type="EMBL" id="KAJ8105564.1"/>
    </source>
</evidence>
<keyword evidence="2" id="KW-1185">Reference proteome</keyword>
<dbReference type="EMBL" id="JAPESX010003168">
    <property type="protein sequence ID" value="KAJ8105564.1"/>
    <property type="molecule type" value="Genomic_DNA"/>
</dbReference>
<sequence length="503" mass="56482">MDEAYVPPWRRRQALGDASADNSPANYASYDQSHQGAHNSTNNNNNNQRASNNRQGYRGSHRGGRGGHQRDFFQKKQPQVDQSDTYHQDEIHNYFWGGDSDARDSRNSTFHDSKDHPQELAYMLLFFGANPRWTNDRIVFAKSKLALLPEYAVKKAENGEWETEKTTHKNDREATQPVKTGIPEDHDTTTDLDKHETEVVTQDDEATSSKAASFPGLPSKTQDHKEDATISITTGNSTIEDGKSGAEQEVTQDSHRLPARDLIIGEQESNTPAIPVEDIGHEKRGDEGGIIKVESGAEQTAPVPSSTTTTSRLKYTDIRKEEMNAGEIRIIPANKYYRERDAFPSEPVFPAIAPIDYVPTKQLPIAIFEEQRIPGLRTGGLCARFAFKGWFTISRVNILAPHSAELVRMLQQKWERKDRFGKVVSRPRDASAWNASLAMEWAVIGFKLLEGEDAPPHPQIEKLPEPERPGGEAGRETKSVNEMLSEMRLNDGNINRNKENDPE</sequence>
<protein>
    <submittedName>
        <fullName evidence="1">Uncharacterized protein</fullName>
    </submittedName>
</protein>
<evidence type="ECO:0000313" key="2">
    <source>
        <dbReference type="Proteomes" id="UP001153334"/>
    </source>
</evidence>
<organism evidence="1 2">
    <name type="scientific">Nemania bipapillata</name>
    <dbReference type="NCBI Taxonomy" id="110536"/>
    <lineage>
        <taxon>Eukaryota</taxon>
        <taxon>Fungi</taxon>
        <taxon>Dikarya</taxon>
        <taxon>Ascomycota</taxon>
        <taxon>Pezizomycotina</taxon>
        <taxon>Sordariomycetes</taxon>
        <taxon>Xylariomycetidae</taxon>
        <taxon>Xylariales</taxon>
        <taxon>Xylariaceae</taxon>
        <taxon>Nemania</taxon>
    </lineage>
</organism>
<proteinExistence type="predicted"/>
<name>A0ACC2HRH0_9PEZI</name>
<comment type="caution">
    <text evidence="1">The sequence shown here is derived from an EMBL/GenBank/DDBJ whole genome shotgun (WGS) entry which is preliminary data.</text>
</comment>
<reference evidence="1" key="1">
    <citation type="submission" date="2022-11" db="EMBL/GenBank/DDBJ databases">
        <title>Genome Sequence of Nemania bipapillata.</title>
        <authorList>
            <person name="Buettner E."/>
        </authorList>
    </citation>
    <scope>NUCLEOTIDE SEQUENCE</scope>
    <source>
        <strain evidence="1">CP14</strain>
    </source>
</reference>
<dbReference type="Proteomes" id="UP001153334">
    <property type="component" value="Unassembled WGS sequence"/>
</dbReference>
<accession>A0ACC2HRH0</accession>
<gene>
    <name evidence="1" type="ORF">ONZ43_g7380</name>
</gene>